<dbReference type="SUPFAM" id="SSF48403">
    <property type="entry name" value="Ankyrin repeat"/>
    <property type="match status" value="2"/>
</dbReference>
<name>A0A517MDK1_9BACT</name>
<dbReference type="OrthoDB" id="211931at2"/>
<dbReference type="PROSITE" id="PS50088">
    <property type="entry name" value="ANK_REPEAT"/>
    <property type="match status" value="6"/>
</dbReference>
<dbReference type="GO" id="GO:0016740">
    <property type="term" value="F:transferase activity"/>
    <property type="evidence" value="ECO:0007669"/>
    <property type="project" value="UniProtKB-KW"/>
</dbReference>
<keyword evidence="4" id="KW-0808">Transferase</keyword>
<dbReference type="EC" id="2.7.1.-" evidence="4"/>
<evidence type="ECO:0000256" key="1">
    <source>
        <dbReference type="ARBA" id="ARBA00022737"/>
    </source>
</evidence>
<dbReference type="EMBL" id="CP036262">
    <property type="protein sequence ID" value="QDS92964.1"/>
    <property type="molecule type" value="Genomic_DNA"/>
</dbReference>
<dbReference type="InterPro" id="IPR002110">
    <property type="entry name" value="Ankyrin_rpt"/>
</dbReference>
<dbReference type="InterPro" id="IPR036770">
    <property type="entry name" value="Ankyrin_rpt-contain_sf"/>
</dbReference>
<feature type="repeat" description="ANK" evidence="3">
    <location>
        <begin position="46"/>
        <end position="78"/>
    </location>
</feature>
<dbReference type="Pfam" id="PF12796">
    <property type="entry name" value="Ank_2"/>
    <property type="match status" value="3"/>
</dbReference>
<feature type="repeat" description="ANK" evidence="3">
    <location>
        <begin position="222"/>
        <end position="254"/>
    </location>
</feature>
<keyword evidence="5" id="KW-1185">Reference proteome</keyword>
<feature type="repeat" description="ANK" evidence="3">
    <location>
        <begin position="112"/>
        <end position="144"/>
    </location>
</feature>
<reference evidence="4 5" key="1">
    <citation type="submission" date="2019-02" db="EMBL/GenBank/DDBJ databases">
        <title>Deep-cultivation of Planctomycetes and their phenomic and genomic characterization uncovers novel biology.</title>
        <authorList>
            <person name="Wiegand S."/>
            <person name="Jogler M."/>
            <person name="Boedeker C."/>
            <person name="Pinto D."/>
            <person name="Vollmers J."/>
            <person name="Rivas-Marin E."/>
            <person name="Kohn T."/>
            <person name="Peeters S.H."/>
            <person name="Heuer A."/>
            <person name="Rast P."/>
            <person name="Oberbeckmann S."/>
            <person name="Bunk B."/>
            <person name="Jeske O."/>
            <person name="Meyerdierks A."/>
            <person name="Storesund J.E."/>
            <person name="Kallscheuer N."/>
            <person name="Luecker S."/>
            <person name="Lage O.M."/>
            <person name="Pohl T."/>
            <person name="Merkel B.J."/>
            <person name="Hornburger P."/>
            <person name="Mueller R.-W."/>
            <person name="Bruemmer F."/>
            <person name="Labrenz M."/>
            <person name="Spormann A.M."/>
            <person name="Op den Camp H."/>
            <person name="Overmann J."/>
            <person name="Amann R."/>
            <person name="Jetten M.S.M."/>
            <person name="Mascher T."/>
            <person name="Medema M.H."/>
            <person name="Devos D.P."/>
            <person name="Kaster A.-K."/>
            <person name="Ovreas L."/>
            <person name="Rohde M."/>
            <person name="Galperin M.Y."/>
            <person name="Jogler C."/>
        </authorList>
    </citation>
    <scope>NUCLEOTIDE SEQUENCE [LARGE SCALE GENOMIC DNA]</scope>
    <source>
        <strain evidence="4 5">FF011L</strain>
    </source>
</reference>
<sequence length="464" mass="48961">MVLTIATPVVVAAPPQTLADLAEGKDWDRVSAMLEKGEDAGSKQPDGTTALHWAAFYDQAEMVKRLAKHGADLDALNRYQVSPLSLACEYGNAKAAMALIELDADVESKRIGKETPLMLAARNGDPQIVKRLLQHGASVKSQEVGGQTALMWAAAAGNAEAAALLIDAGADIHRTLRASGFSAPMFAARQGQTDVMMKFIESGFDVHTVIQPKRSGARDPRKGTSALLLAVESGHLDLALRLVEAGADPNDQRSGFAPLHAITWVRRTERGDNPAGDPAPRITGDLSTLDFVKAIVAAGADINLRIHNGKPRGGRLNPKGATPFLLASRGADIPLMRLMLELGADPTIPNADGTTPLLAAAGVGVIAVGEEPGTEEEVNLALRMLCDLGLDPNAVDRKGETAMHGAALRTFPKTVAVLAELGADPKIWNRENRRGWTPHEIAAGQRPGSVKPSPVTIAALDEAL</sequence>
<keyword evidence="2 3" id="KW-0040">ANK repeat</keyword>
<evidence type="ECO:0000256" key="3">
    <source>
        <dbReference type="PROSITE-ProRule" id="PRU00023"/>
    </source>
</evidence>
<feature type="repeat" description="ANK" evidence="3">
    <location>
        <begin position="398"/>
        <end position="430"/>
    </location>
</feature>
<dbReference type="AlphaFoldDB" id="A0A517MDK1"/>
<proteinExistence type="predicted"/>
<evidence type="ECO:0000313" key="5">
    <source>
        <dbReference type="Proteomes" id="UP000320672"/>
    </source>
</evidence>
<feature type="repeat" description="ANK" evidence="3">
    <location>
        <begin position="319"/>
        <end position="351"/>
    </location>
</feature>
<accession>A0A517MDK1</accession>
<evidence type="ECO:0000313" key="4">
    <source>
        <dbReference type="EMBL" id="QDS92964.1"/>
    </source>
</evidence>
<dbReference type="Proteomes" id="UP000320672">
    <property type="component" value="Chromosome"/>
</dbReference>
<dbReference type="SMART" id="SM00248">
    <property type="entry name" value="ANK"/>
    <property type="match status" value="10"/>
</dbReference>
<dbReference type="PANTHER" id="PTHR24171">
    <property type="entry name" value="ANKYRIN REPEAT DOMAIN-CONTAINING PROTEIN 39-RELATED"/>
    <property type="match status" value="1"/>
</dbReference>
<dbReference type="PROSITE" id="PS50297">
    <property type="entry name" value="ANK_REP_REGION"/>
    <property type="match status" value="5"/>
</dbReference>
<protein>
    <submittedName>
        <fullName evidence="4">Phosphocholine transferase AnkX</fullName>
        <ecNumber evidence="4">2.7.1.-</ecNumber>
    </submittedName>
</protein>
<dbReference type="Gene3D" id="1.25.40.20">
    <property type="entry name" value="Ankyrin repeat-containing domain"/>
    <property type="match status" value="3"/>
</dbReference>
<evidence type="ECO:0000256" key="2">
    <source>
        <dbReference type="ARBA" id="ARBA00023043"/>
    </source>
</evidence>
<dbReference type="KEGG" id="rml:FF011L_17190"/>
<organism evidence="4 5">
    <name type="scientific">Roseimaritima multifibrata</name>
    <dbReference type="NCBI Taxonomy" id="1930274"/>
    <lineage>
        <taxon>Bacteria</taxon>
        <taxon>Pseudomonadati</taxon>
        <taxon>Planctomycetota</taxon>
        <taxon>Planctomycetia</taxon>
        <taxon>Pirellulales</taxon>
        <taxon>Pirellulaceae</taxon>
        <taxon>Roseimaritima</taxon>
    </lineage>
</organism>
<dbReference type="PRINTS" id="PR01415">
    <property type="entry name" value="ANKYRIN"/>
</dbReference>
<gene>
    <name evidence="4" type="primary">ankX_2</name>
    <name evidence="4" type="ORF">FF011L_17190</name>
</gene>
<keyword evidence="1" id="KW-0677">Repeat</keyword>
<feature type="repeat" description="ANK" evidence="3">
    <location>
        <begin position="145"/>
        <end position="177"/>
    </location>
</feature>